<sequence length="137" mass="14990">MENNNRMLKELVTLDVLYQLWCIPYSQLEPAQSYELKSSLIHLLPKFHGLTGGLMMMDHNMIDAASGGAIAVPAESKSRAVYRPEILTHPRHAGSKLEKLSVAGSKIRGTIIPPTTATTGSATGHFTFNGRVDEVDE</sequence>
<dbReference type="OrthoDB" id="1422241at2759"/>
<comment type="caution">
    <text evidence="1">The sequence shown here is derived from an EMBL/GenBank/DDBJ whole genome shotgun (WGS) entry which is preliminary data.</text>
</comment>
<protein>
    <submittedName>
        <fullName evidence="1">Uncharacterized protein</fullName>
    </submittedName>
</protein>
<name>A0A371IFK1_MUCPR</name>
<organism evidence="1 2">
    <name type="scientific">Mucuna pruriens</name>
    <name type="common">Velvet bean</name>
    <name type="synonym">Dolichos pruriens</name>
    <dbReference type="NCBI Taxonomy" id="157652"/>
    <lineage>
        <taxon>Eukaryota</taxon>
        <taxon>Viridiplantae</taxon>
        <taxon>Streptophyta</taxon>
        <taxon>Embryophyta</taxon>
        <taxon>Tracheophyta</taxon>
        <taxon>Spermatophyta</taxon>
        <taxon>Magnoliopsida</taxon>
        <taxon>eudicotyledons</taxon>
        <taxon>Gunneridae</taxon>
        <taxon>Pentapetalae</taxon>
        <taxon>rosids</taxon>
        <taxon>fabids</taxon>
        <taxon>Fabales</taxon>
        <taxon>Fabaceae</taxon>
        <taxon>Papilionoideae</taxon>
        <taxon>50 kb inversion clade</taxon>
        <taxon>NPAAA clade</taxon>
        <taxon>indigoferoid/millettioid clade</taxon>
        <taxon>Phaseoleae</taxon>
        <taxon>Mucuna</taxon>
    </lineage>
</organism>
<keyword evidence="2" id="KW-1185">Reference proteome</keyword>
<dbReference type="AlphaFoldDB" id="A0A371IFK1"/>
<dbReference type="EMBL" id="QJKJ01000189">
    <property type="protein sequence ID" value="RDY13837.1"/>
    <property type="molecule type" value="Genomic_DNA"/>
</dbReference>
<evidence type="ECO:0000313" key="2">
    <source>
        <dbReference type="Proteomes" id="UP000257109"/>
    </source>
</evidence>
<evidence type="ECO:0000313" key="1">
    <source>
        <dbReference type="EMBL" id="RDY13837.1"/>
    </source>
</evidence>
<accession>A0A371IFK1</accession>
<reference evidence="1" key="1">
    <citation type="submission" date="2018-05" db="EMBL/GenBank/DDBJ databases">
        <title>Draft genome of Mucuna pruriens seed.</title>
        <authorList>
            <person name="Nnadi N.E."/>
            <person name="Vos R."/>
            <person name="Hasami M.H."/>
            <person name="Devisetty U.K."/>
            <person name="Aguiy J.C."/>
        </authorList>
    </citation>
    <scope>NUCLEOTIDE SEQUENCE [LARGE SCALE GENOMIC DNA]</scope>
    <source>
        <strain evidence="1">JCA_2017</strain>
    </source>
</reference>
<dbReference type="Proteomes" id="UP000257109">
    <property type="component" value="Unassembled WGS sequence"/>
</dbReference>
<feature type="non-terminal residue" evidence="1">
    <location>
        <position position="1"/>
    </location>
</feature>
<gene>
    <name evidence="1" type="ORF">CR513_01187</name>
</gene>
<proteinExistence type="predicted"/>